<protein>
    <submittedName>
        <fullName evidence="1">Uncharacterized protein</fullName>
    </submittedName>
</protein>
<sequence>MENGQHYHLNEGSVIYLGNFSSASLKRPSFEPNTLQPSSKKPNIKPPLSLASPRFLFPLPPQPPHPHPHPLSLSRPLTHLQAILYSDAAFLISETHSLHKRRLKHLSRPSHRMRTCSCDGAVEYDCPKRRKIQELKTKSASDKGQPGLLQFGSSTSEILETAFKEETVDLVTREEYVEKVDAVHCAFNAMGFKDVEIVVAETGWPYRGDPNEVGPSVENANDYNGNLSKM</sequence>
<name>A0ACC0X9I6_9ROSI</name>
<gene>
    <name evidence="1" type="ORF">Pint_20782</name>
</gene>
<dbReference type="Proteomes" id="UP001163603">
    <property type="component" value="Chromosome 13"/>
</dbReference>
<evidence type="ECO:0000313" key="1">
    <source>
        <dbReference type="EMBL" id="KAJ0013622.1"/>
    </source>
</evidence>
<proteinExistence type="predicted"/>
<comment type="caution">
    <text evidence="1">The sequence shown here is derived from an EMBL/GenBank/DDBJ whole genome shotgun (WGS) entry which is preliminary data.</text>
</comment>
<organism evidence="1 2">
    <name type="scientific">Pistacia integerrima</name>
    <dbReference type="NCBI Taxonomy" id="434235"/>
    <lineage>
        <taxon>Eukaryota</taxon>
        <taxon>Viridiplantae</taxon>
        <taxon>Streptophyta</taxon>
        <taxon>Embryophyta</taxon>
        <taxon>Tracheophyta</taxon>
        <taxon>Spermatophyta</taxon>
        <taxon>Magnoliopsida</taxon>
        <taxon>eudicotyledons</taxon>
        <taxon>Gunneridae</taxon>
        <taxon>Pentapetalae</taxon>
        <taxon>rosids</taxon>
        <taxon>malvids</taxon>
        <taxon>Sapindales</taxon>
        <taxon>Anacardiaceae</taxon>
        <taxon>Pistacia</taxon>
    </lineage>
</organism>
<dbReference type="EMBL" id="CM047748">
    <property type="protein sequence ID" value="KAJ0013622.1"/>
    <property type="molecule type" value="Genomic_DNA"/>
</dbReference>
<reference evidence="2" key="1">
    <citation type="journal article" date="2023" name="G3 (Bethesda)">
        <title>Genome assembly and association tests identify interacting loci associated with vigor, precocity, and sex in interspecific pistachio rootstocks.</title>
        <authorList>
            <person name="Palmer W."/>
            <person name="Jacygrad E."/>
            <person name="Sagayaradj S."/>
            <person name="Cavanaugh K."/>
            <person name="Han R."/>
            <person name="Bertier L."/>
            <person name="Beede B."/>
            <person name="Kafkas S."/>
            <person name="Golino D."/>
            <person name="Preece J."/>
            <person name="Michelmore R."/>
        </authorList>
    </citation>
    <scope>NUCLEOTIDE SEQUENCE [LARGE SCALE GENOMIC DNA]</scope>
</reference>
<accession>A0ACC0X9I6</accession>
<keyword evidence="2" id="KW-1185">Reference proteome</keyword>
<evidence type="ECO:0000313" key="2">
    <source>
        <dbReference type="Proteomes" id="UP001163603"/>
    </source>
</evidence>